<dbReference type="InterPro" id="IPR008050">
    <property type="entry name" value="MCM7"/>
</dbReference>
<dbReference type="InterPro" id="IPR033762">
    <property type="entry name" value="MCM_OB"/>
</dbReference>
<evidence type="ECO:0000259" key="4">
    <source>
        <dbReference type="Pfam" id="PF17207"/>
    </source>
</evidence>
<proteinExistence type="inferred from homology"/>
<comment type="catalytic activity">
    <reaction evidence="2">
        <text>ATP + H2O = ADP + phosphate + H(+)</text>
        <dbReference type="Rhea" id="RHEA:13065"/>
        <dbReference type="ChEBI" id="CHEBI:15377"/>
        <dbReference type="ChEBI" id="CHEBI:15378"/>
        <dbReference type="ChEBI" id="CHEBI:30616"/>
        <dbReference type="ChEBI" id="CHEBI:43474"/>
        <dbReference type="ChEBI" id="CHEBI:456216"/>
        <dbReference type="EC" id="3.6.4.12"/>
    </reaction>
</comment>
<dbReference type="GO" id="GO:0005634">
    <property type="term" value="C:nucleus"/>
    <property type="evidence" value="ECO:0007669"/>
    <property type="project" value="UniProtKB-SubCell"/>
</dbReference>
<sequence>LYINLDDIYEFDAGLVDVIRGNAQRYHRLFSDVVEELIRDYLGDRMPPVRDALDAFIFQRVYMDRQQQKEAAADSTQMSRTGNVRNKYPPELMRRFEVAFKSRTNEKPLSVRDIKAAQVGKLITVRGVVIRATEVKPMASVITYTCDTCGSETYQPVRC</sequence>
<dbReference type="GO" id="GO:0005524">
    <property type="term" value="F:ATP binding"/>
    <property type="evidence" value="ECO:0007669"/>
    <property type="project" value="UniProtKB-KW"/>
</dbReference>
<dbReference type="InterPro" id="IPR027925">
    <property type="entry name" value="MCM_N"/>
</dbReference>
<dbReference type="PRINTS" id="PR01663">
    <property type="entry name" value="MCMPROTEIN7"/>
</dbReference>
<feature type="domain" description="MCM N-terminal" evidence="3">
    <location>
        <begin position="1"/>
        <end position="102"/>
    </location>
</feature>
<evidence type="ECO:0000259" key="3">
    <source>
        <dbReference type="Pfam" id="PF14551"/>
    </source>
</evidence>
<keyword evidence="1 2" id="KW-0131">Cell cycle</keyword>
<dbReference type="AlphaFoldDB" id="A0A0M3JCC8"/>
<dbReference type="GO" id="GO:0016887">
    <property type="term" value="F:ATP hydrolysis activity"/>
    <property type="evidence" value="ECO:0007669"/>
    <property type="project" value="RHEA"/>
</dbReference>
<protein>
    <recommendedName>
        <fullName evidence="2">DNA replication licensing factor MCM7</fullName>
        <ecNumber evidence="2">3.6.4.12</ecNumber>
    </recommendedName>
</protein>
<keyword evidence="2" id="KW-0539">Nucleus</keyword>
<evidence type="ECO:0000256" key="1">
    <source>
        <dbReference type="ARBA" id="ARBA00023306"/>
    </source>
</evidence>
<dbReference type="PANTHER" id="PTHR11630:SF26">
    <property type="entry name" value="DNA REPLICATION LICENSING FACTOR MCM7"/>
    <property type="match status" value="1"/>
</dbReference>
<keyword evidence="2" id="KW-0067">ATP-binding</keyword>
<comment type="function">
    <text evidence="2">Acts as component of the MCM2-7 complex (MCM complex) which is the replicative helicase essential for 'once per cell cycle' DNA replication initiation and elongation in eukaryotic cells. The active ATPase sites in the MCM2-7 ring are formed through the interaction surfaces of two neighboring subunits such that a critical structure of a conserved arginine finger motif is provided in trans relative to the ATP-binding site of the Walker A box of the adjacent subunit. The six ATPase active sites, however, are likely to contribute differentially to the complex helicase activity.</text>
</comment>
<dbReference type="InterPro" id="IPR012340">
    <property type="entry name" value="NA-bd_OB-fold"/>
</dbReference>
<dbReference type="GO" id="GO:0017116">
    <property type="term" value="F:single-stranded DNA helicase activity"/>
    <property type="evidence" value="ECO:0007669"/>
    <property type="project" value="TreeGrafter"/>
</dbReference>
<feature type="domain" description="MCM OB" evidence="4">
    <location>
        <begin position="111"/>
        <end position="159"/>
    </location>
</feature>
<name>A0A0M3JCC8_ANISI</name>
<comment type="similarity">
    <text evidence="2">Belongs to the MCM family.</text>
</comment>
<dbReference type="GO" id="GO:0006271">
    <property type="term" value="P:DNA strand elongation involved in DNA replication"/>
    <property type="evidence" value="ECO:0007669"/>
    <property type="project" value="TreeGrafter"/>
</dbReference>
<dbReference type="Pfam" id="PF14551">
    <property type="entry name" value="MCM_N"/>
    <property type="match status" value="1"/>
</dbReference>
<keyword evidence="2" id="KW-0347">Helicase</keyword>
<dbReference type="Pfam" id="PF17207">
    <property type="entry name" value="MCM_OB"/>
    <property type="match status" value="1"/>
</dbReference>
<gene>
    <name evidence="2" type="primary">MCM7</name>
</gene>
<reference evidence="5" key="1">
    <citation type="submission" date="2017-02" db="UniProtKB">
        <authorList>
            <consortium name="WormBaseParasite"/>
        </authorList>
    </citation>
    <scope>IDENTIFICATION</scope>
</reference>
<dbReference type="SUPFAM" id="SSF50249">
    <property type="entry name" value="Nucleic acid-binding proteins"/>
    <property type="match status" value="1"/>
</dbReference>
<keyword evidence="2" id="KW-0235">DNA replication</keyword>
<dbReference type="PANTHER" id="PTHR11630">
    <property type="entry name" value="DNA REPLICATION LICENSING FACTOR MCM FAMILY MEMBER"/>
    <property type="match status" value="1"/>
</dbReference>
<dbReference type="Gene3D" id="2.40.50.140">
    <property type="entry name" value="Nucleic acid-binding proteins"/>
    <property type="match status" value="1"/>
</dbReference>
<keyword evidence="2" id="KW-0378">Hydrolase</keyword>
<dbReference type="WBParaSite" id="ASIM_0000525801-mRNA-1">
    <property type="protein sequence ID" value="ASIM_0000525801-mRNA-1"/>
    <property type="gene ID" value="ASIM_0000525801"/>
</dbReference>
<comment type="subcellular location">
    <subcellularLocation>
        <location evidence="2">Nucleus</location>
    </subcellularLocation>
</comment>
<dbReference type="GO" id="GO:0006270">
    <property type="term" value="P:DNA replication initiation"/>
    <property type="evidence" value="ECO:0007669"/>
    <property type="project" value="InterPro"/>
</dbReference>
<keyword evidence="2" id="KW-0547">Nucleotide-binding</keyword>
<evidence type="ECO:0000313" key="5">
    <source>
        <dbReference type="WBParaSite" id="ASIM_0000525801-mRNA-1"/>
    </source>
</evidence>
<accession>A0A0M3JCC8</accession>
<dbReference type="EC" id="3.6.4.12" evidence="2"/>
<organism evidence="5">
    <name type="scientific">Anisakis simplex</name>
    <name type="common">Herring worm</name>
    <dbReference type="NCBI Taxonomy" id="6269"/>
    <lineage>
        <taxon>Eukaryota</taxon>
        <taxon>Metazoa</taxon>
        <taxon>Ecdysozoa</taxon>
        <taxon>Nematoda</taxon>
        <taxon>Chromadorea</taxon>
        <taxon>Rhabditida</taxon>
        <taxon>Spirurina</taxon>
        <taxon>Ascaridomorpha</taxon>
        <taxon>Ascaridoidea</taxon>
        <taxon>Anisakidae</taxon>
        <taxon>Anisakis</taxon>
        <taxon>Anisakis simplex complex</taxon>
    </lineage>
</organism>
<dbReference type="GO" id="GO:0042555">
    <property type="term" value="C:MCM complex"/>
    <property type="evidence" value="ECO:0007669"/>
    <property type="project" value="InterPro"/>
</dbReference>
<dbReference type="GO" id="GO:0000727">
    <property type="term" value="P:double-strand break repair via break-induced replication"/>
    <property type="evidence" value="ECO:0007669"/>
    <property type="project" value="TreeGrafter"/>
</dbReference>
<dbReference type="InterPro" id="IPR031327">
    <property type="entry name" value="MCM"/>
</dbReference>
<keyword evidence="2" id="KW-0238">DNA-binding</keyword>
<dbReference type="Gene3D" id="2.20.28.10">
    <property type="match status" value="1"/>
</dbReference>
<evidence type="ECO:0000256" key="2">
    <source>
        <dbReference type="RuleBase" id="RU365012"/>
    </source>
</evidence>
<dbReference type="GO" id="GO:0003697">
    <property type="term" value="F:single-stranded DNA binding"/>
    <property type="evidence" value="ECO:0007669"/>
    <property type="project" value="TreeGrafter"/>
</dbReference>